<keyword evidence="2" id="KW-0808">Transferase</keyword>
<dbReference type="EMBL" id="JAUSWN010000040">
    <property type="protein sequence ID" value="MDQ0480995.1"/>
    <property type="molecule type" value="Genomic_DNA"/>
</dbReference>
<dbReference type="InterPro" id="IPR000182">
    <property type="entry name" value="GNAT_dom"/>
</dbReference>
<reference evidence="2 3" key="1">
    <citation type="submission" date="2023-07" db="EMBL/GenBank/DDBJ databases">
        <title>Genomic Encyclopedia of Type Strains, Phase IV (KMG-IV): sequencing the most valuable type-strain genomes for metagenomic binning, comparative biology and taxonomic classification.</title>
        <authorList>
            <person name="Goeker M."/>
        </authorList>
    </citation>
    <scope>NUCLEOTIDE SEQUENCE [LARGE SCALE GENOMIC DNA]</scope>
    <source>
        <strain evidence="2 3">DSM 1400</strain>
    </source>
</reference>
<dbReference type="PROSITE" id="PS51186">
    <property type="entry name" value="GNAT"/>
    <property type="match status" value="1"/>
</dbReference>
<gene>
    <name evidence="2" type="ORF">QOZ93_002749</name>
</gene>
<dbReference type="PANTHER" id="PTHR43415">
    <property type="entry name" value="SPERMIDINE N(1)-ACETYLTRANSFERASE"/>
    <property type="match status" value="1"/>
</dbReference>
<dbReference type="Pfam" id="PF00583">
    <property type="entry name" value="Acetyltransf_1"/>
    <property type="match status" value="1"/>
</dbReference>
<keyword evidence="3" id="KW-1185">Reference proteome</keyword>
<feature type="domain" description="N-acetyltransferase" evidence="1">
    <location>
        <begin position="3"/>
        <end position="152"/>
    </location>
</feature>
<keyword evidence="2" id="KW-0012">Acyltransferase</keyword>
<dbReference type="SUPFAM" id="SSF55729">
    <property type="entry name" value="Acyl-CoA N-acyltransferases (Nat)"/>
    <property type="match status" value="1"/>
</dbReference>
<evidence type="ECO:0000259" key="1">
    <source>
        <dbReference type="PROSITE" id="PS51186"/>
    </source>
</evidence>
<proteinExistence type="predicted"/>
<protein>
    <submittedName>
        <fullName evidence="2">Ribosomal-protein-alanine N-acetyltransferase</fullName>
        <ecNumber evidence="2">2.3.1.267</ecNumber>
    </submittedName>
</protein>
<dbReference type="Gene3D" id="3.40.630.30">
    <property type="match status" value="1"/>
</dbReference>
<dbReference type="GO" id="GO:0008999">
    <property type="term" value="F:protein-N-terminal-alanine acetyltransferase activity"/>
    <property type="evidence" value="ECO:0007669"/>
    <property type="project" value="UniProtKB-EC"/>
</dbReference>
<dbReference type="Proteomes" id="UP001224418">
    <property type="component" value="Unassembled WGS sequence"/>
</dbReference>
<dbReference type="RefSeq" id="WP_307357371.1">
    <property type="nucleotide sequence ID" value="NZ_BAAACJ010000022.1"/>
</dbReference>
<evidence type="ECO:0000313" key="2">
    <source>
        <dbReference type="EMBL" id="MDQ0480995.1"/>
    </source>
</evidence>
<dbReference type="InterPro" id="IPR016181">
    <property type="entry name" value="Acyl_CoA_acyltransferase"/>
</dbReference>
<evidence type="ECO:0000313" key="3">
    <source>
        <dbReference type="Proteomes" id="UP001224418"/>
    </source>
</evidence>
<comment type="caution">
    <text evidence="2">The sequence shown here is derived from an EMBL/GenBank/DDBJ whole genome shotgun (WGS) entry which is preliminary data.</text>
</comment>
<accession>A0ABU0JV62</accession>
<sequence>MMLEFRKPTENDSKEISTWKYDGIYSFYDNDKTKTKQEWALNIHKDENAFMIYKENELIANCCFNFDKDKILFGIQMKPKLTGKGMGTDIVNEALNFGREKFKFNNIWIFVAEFNNRAIKIYKKLGFKITYEFVWKVNGEETGFIEMQKSWNEV</sequence>
<organism evidence="2 3">
    <name type="scientific">Hathewaya limosa</name>
    <name type="common">Clostridium limosum</name>
    <dbReference type="NCBI Taxonomy" id="1536"/>
    <lineage>
        <taxon>Bacteria</taxon>
        <taxon>Bacillati</taxon>
        <taxon>Bacillota</taxon>
        <taxon>Clostridia</taxon>
        <taxon>Eubacteriales</taxon>
        <taxon>Clostridiaceae</taxon>
        <taxon>Hathewaya</taxon>
    </lineage>
</organism>
<name>A0ABU0JV62_HATLI</name>
<dbReference type="PANTHER" id="PTHR43415:SF3">
    <property type="entry name" value="GNAT-FAMILY ACETYLTRANSFERASE"/>
    <property type="match status" value="1"/>
</dbReference>
<dbReference type="EC" id="2.3.1.267" evidence="2"/>